<dbReference type="InterPro" id="IPR029063">
    <property type="entry name" value="SAM-dependent_MTases_sf"/>
</dbReference>
<dbReference type="CDD" id="cd11644">
    <property type="entry name" value="Precorrin-6Y-MT"/>
    <property type="match status" value="1"/>
</dbReference>
<dbReference type="InterPro" id="IPR014008">
    <property type="entry name" value="Cbl_synth_MTase_CbiT"/>
</dbReference>
<dbReference type="UniPathway" id="UPA00148"/>
<dbReference type="GO" id="GO:0008276">
    <property type="term" value="F:protein methyltransferase activity"/>
    <property type="evidence" value="ECO:0007669"/>
    <property type="project" value="InterPro"/>
</dbReference>
<dbReference type="Gene3D" id="3.30.950.10">
    <property type="entry name" value="Methyltransferase, Cobalt-precorrin-4 Transmethylase, Domain 2"/>
    <property type="match status" value="1"/>
</dbReference>
<dbReference type="InterPro" id="IPR000878">
    <property type="entry name" value="4pyrrol_Mease"/>
</dbReference>
<keyword evidence="8" id="KW-1185">Reference proteome</keyword>
<evidence type="ECO:0000256" key="1">
    <source>
        <dbReference type="ARBA" id="ARBA00004953"/>
    </source>
</evidence>
<proteinExistence type="predicted"/>
<gene>
    <name evidence="7" type="ORF">HNQ34_002792</name>
</gene>
<dbReference type="InterPro" id="IPR014777">
    <property type="entry name" value="4pyrrole_Mease_sub1"/>
</dbReference>
<dbReference type="InterPro" id="IPR006365">
    <property type="entry name" value="Cbl_synth_CobL"/>
</dbReference>
<evidence type="ECO:0000313" key="7">
    <source>
        <dbReference type="EMBL" id="MBB5325691.1"/>
    </source>
</evidence>
<evidence type="ECO:0000259" key="6">
    <source>
        <dbReference type="Pfam" id="PF00590"/>
    </source>
</evidence>
<dbReference type="InterPro" id="IPR035996">
    <property type="entry name" value="4pyrrol_Methylase_sf"/>
</dbReference>
<feature type="domain" description="Tetrapyrrole methylase" evidence="6">
    <location>
        <begin position="57"/>
        <end position="186"/>
    </location>
</feature>
<keyword evidence="5" id="KW-0949">S-adenosyl-L-methionine</keyword>
<dbReference type="RefSeq" id="WP_183255483.1">
    <property type="nucleotide sequence ID" value="NZ_JACHEP010000019.1"/>
</dbReference>
<sequence length="402" mass="45362">MQPIKLIGIGADGKQSLPSLYEHWIYESELLIGGERHLSFFPDYQGEKIVIQGGLSSLVERLRHEAKRTVILASGDPLFYGIGSYLSRKLPIEVYPAVSSVQWAFAKMGEKWQDATFISVHGRSMKGLAQRIDGREKIAILTDDTNSPNEIAKYLLSYGITEYRAFVGENLGSKDERCRFFELEEMAETEFLPLNIVILQKVKVGPTWSLGIDDDEFFQRKPEKGLITKKEIRILSISALQLRETSIVWDIGTCTGSVAIEAAKIAREGAVFAIEKNEHDIEICRKNMQKFRTDFTLVHGRAPDHLHEFPDPDAIFIGGTSGEMDRLLDVCCHRLKPNGRIVVNAVTIETLHEAVDGLRKRGFHVDITLAQLSRSKPILQLTRFDALNPIYIISAYRKDESE</sequence>
<evidence type="ECO:0000256" key="2">
    <source>
        <dbReference type="ARBA" id="ARBA00022573"/>
    </source>
</evidence>
<evidence type="ECO:0000256" key="4">
    <source>
        <dbReference type="ARBA" id="ARBA00022679"/>
    </source>
</evidence>
<dbReference type="PIRSF" id="PIRSF036428">
    <property type="entry name" value="CobL"/>
    <property type="match status" value="1"/>
</dbReference>
<dbReference type="CDD" id="cd02440">
    <property type="entry name" value="AdoMet_MTases"/>
    <property type="match status" value="1"/>
</dbReference>
<dbReference type="NCBIfam" id="TIGR02467">
    <property type="entry name" value="CbiE"/>
    <property type="match status" value="1"/>
</dbReference>
<dbReference type="Gene3D" id="3.40.1010.10">
    <property type="entry name" value="Cobalt-precorrin-4 Transmethylase, Domain 1"/>
    <property type="match status" value="1"/>
</dbReference>
<dbReference type="GO" id="GO:0046025">
    <property type="term" value="F:precorrin-6Y C5,15-methyltransferase (decarboxylating) activity"/>
    <property type="evidence" value="ECO:0007669"/>
    <property type="project" value="UniProtKB-EC"/>
</dbReference>
<comment type="pathway">
    <text evidence="1">Cofactor biosynthesis; adenosylcobalamin biosynthesis.</text>
</comment>
<dbReference type="Pfam" id="PF00590">
    <property type="entry name" value="TP_methylase"/>
    <property type="match status" value="1"/>
</dbReference>
<organism evidence="7 8">
    <name type="scientific">Anoxybacteroides tepidamans</name>
    <dbReference type="NCBI Taxonomy" id="265948"/>
    <lineage>
        <taxon>Bacteria</taxon>
        <taxon>Bacillati</taxon>
        <taxon>Bacillota</taxon>
        <taxon>Bacilli</taxon>
        <taxon>Bacillales</taxon>
        <taxon>Anoxybacillaceae</taxon>
        <taxon>Anoxybacteroides</taxon>
    </lineage>
</organism>
<dbReference type="PANTHER" id="PTHR43182:SF1">
    <property type="entry name" value="COBALT-PRECORRIN-7 C(5)-METHYLTRANSFERASE"/>
    <property type="match status" value="1"/>
</dbReference>
<protein>
    <submittedName>
        <fullName evidence="7">Precorrin-6Y C5,15-methyltransferase (Decarboxylating)</fullName>
        <ecNumber evidence="7">2.1.1.132</ecNumber>
    </submittedName>
</protein>
<dbReference type="NCBIfam" id="TIGR02469">
    <property type="entry name" value="CbiT"/>
    <property type="match status" value="1"/>
</dbReference>
<dbReference type="AlphaFoldDB" id="A0A7W8MWT1"/>
<dbReference type="GO" id="GO:0009236">
    <property type="term" value="P:cobalamin biosynthetic process"/>
    <property type="evidence" value="ECO:0007669"/>
    <property type="project" value="UniProtKB-UniPathway"/>
</dbReference>
<keyword evidence="4 7" id="KW-0808">Transferase</keyword>
<dbReference type="Gene3D" id="3.40.50.150">
    <property type="entry name" value="Vaccinia Virus protein VP39"/>
    <property type="match status" value="1"/>
</dbReference>
<evidence type="ECO:0000256" key="5">
    <source>
        <dbReference type="ARBA" id="ARBA00022691"/>
    </source>
</evidence>
<dbReference type="PANTHER" id="PTHR43182">
    <property type="entry name" value="COBALT-PRECORRIN-6B C(15)-METHYLTRANSFERASE (DECARBOXYLATING)"/>
    <property type="match status" value="1"/>
</dbReference>
<dbReference type="EC" id="2.1.1.132" evidence="7"/>
<dbReference type="SUPFAM" id="SSF53790">
    <property type="entry name" value="Tetrapyrrole methylase"/>
    <property type="match status" value="1"/>
</dbReference>
<evidence type="ECO:0000256" key="3">
    <source>
        <dbReference type="ARBA" id="ARBA00022603"/>
    </source>
</evidence>
<dbReference type="Proteomes" id="UP000520011">
    <property type="component" value="Unassembled WGS sequence"/>
</dbReference>
<dbReference type="EMBL" id="JACHEP010000019">
    <property type="protein sequence ID" value="MBB5325691.1"/>
    <property type="molecule type" value="Genomic_DNA"/>
</dbReference>
<dbReference type="InterPro" id="IPR012818">
    <property type="entry name" value="CbiE"/>
</dbReference>
<dbReference type="SUPFAM" id="SSF53335">
    <property type="entry name" value="S-adenosyl-L-methionine-dependent methyltransferases"/>
    <property type="match status" value="1"/>
</dbReference>
<keyword evidence="3 7" id="KW-0489">Methyltransferase</keyword>
<dbReference type="GO" id="GO:0032259">
    <property type="term" value="P:methylation"/>
    <property type="evidence" value="ECO:0007669"/>
    <property type="project" value="UniProtKB-KW"/>
</dbReference>
<dbReference type="InterPro" id="IPR014776">
    <property type="entry name" value="4pyrrole_Mease_sub2"/>
</dbReference>
<evidence type="ECO:0000313" key="8">
    <source>
        <dbReference type="Proteomes" id="UP000520011"/>
    </source>
</evidence>
<name>A0A7W8MWT1_9BACL</name>
<dbReference type="InterPro" id="IPR050714">
    <property type="entry name" value="Cobalamin_biosynth_MTase"/>
</dbReference>
<accession>A0A7W8MWT1</accession>
<keyword evidence="2" id="KW-0169">Cobalamin biosynthesis</keyword>
<reference evidence="7 8" key="1">
    <citation type="submission" date="2020-08" db="EMBL/GenBank/DDBJ databases">
        <title>Genomic Encyclopedia of Type Strains, Phase IV (KMG-IV): sequencing the most valuable type-strain genomes for metagenomic binning, comparative biology and taxonomic classification.</title>
        <authorList>
            <person name="Goeker M."/>
        </authorList>
    </citation>
    <scope>NUCLEOTIDE SEQUENCE [LARGE SCALE GENOMIC DNA]</scope>
    <source>
        <strain evidence="7 8">DSM 16325</strain>
    </source>
</reference>
<comment type="caution">
    <text evidence="7">The sequence shown here is derived from an EMBL/GenBank/DDBJ whole genome shotgun (WGS) entry which is preliminary data.</text>
</comment>